<feature type="region of interest" description="Disordered" evidence="1">
    <location>
        <begin position="103"/>
        <end position="127"/>
    </location>
</feature>
<dbReference type="EMBL" id="CAUYUE010000017">
    <property type="protein sequence ID" value="CAK0787347.1"/>
    <property type="molecule type" value="Genomic_DNA"/>
</dbReference>
<dbReference type="InterPro" id="IPR014560">
    <property type="entry name" value="UCP030333_Alba"/>
</dbReference>
<evidence type="ECO:0000259" key="2">
    <source>
        <dbReference type="Pfam" id="PF01918"/>
    </source>
</evidence>
<evidence type="ECO:0000313" key="4">
    <source>
        <dbReference type="Proteomes" id="UP001314263"/>
    </source>
</evidence>
<dbReference type="GO" id="GO:0005634">
    <property type="term" value="C:nucleus"/>
    <property type="evidence" value="ECO:0007669"/>
    <property type="project" value="TreeGrafter"/>
</dbReference>
<dbReference type="AlphaFoldDB" id="A0AAV1IM84"/>
<keyword evidence="4" id="KW-1185">Reference proteome</keyword>
<dbReference type="PANTHER" id="PTHR31947">
    <property type="entry name" value="DNA/RNA-BINDING PROTEIN ALBA 3"/>
    <property type="match status" value="1"/>
</dbReference>
<name>A0AAV1IM84_9CHLO</name>
<feature type="domain" description="DNA/RNA-binding protein Alba-like" evidence="2">
    <location>
        <begin position="15"/>
        <end position="67"/>
    </location>
</feature>
<reference evidence="3 4" key="1">
    <citation type="submission" date="2023-10" db="EMBL/GenBank/DDBJ databases">
        <authorList>
            <person name="Maclean D."/>
            <person name="Macfadyen A."/>
        </authorList>
    </citation>
    <scope>NUCLEOTIDE SEQUENCE [LARGE SCALE GENOMIC DNA]</scope>
</reference>
<dbReference type="Proteomes" id="UP001314263">
    <property type="component" value="Unassembled WGS sequence"/>
</dbReference>
<evidence type="ECO:0000313" key="3">
    <source>
        <dbReference type="EMBL" id="CAK0787347.1"/>
    </source>
</evidence>
<protein>
    <recommendedName>
        <fullName evidence="2">DNA/RNA-binding protein Alba-like domain-containing protein</fullName>
    </recommendedName>
</protein>
<dbReference type="PIRSF" id="PIRSF030333">
    <property type="entry name" value="UCP030333_Alba"/>
    <property type="match status" value="1"/>
</dbReference>
<feature type="compositionally biased region" description="Basic and acidic residues" evidence="1">
    <location>
        <begin position="109"/>
        <end position="119"/>
    </location>
</feature>
<dbReference type="Gene3D" id="3.30.110.20">
    <property type="entry name" value="Alba-like domain"/>
    <property type="match status" value="1"/>
</dbReference>
<dbReference type="Pfam" id="PF01918">
    <property type="entry name" value="Alba"/>
    <property type="match status" value="1"/>
</dbReference>
<dbReference type="GO" id="GO:0003723">
    <property type="term" value="F:RNA binding"/>
    <property type="evidence" value="ECO:0007669"/>
    <property type="project" value="TreeGrafter"/>
</dbReference>
<evidence type="ECO:0000256" key="1">
    <source>
        <dbReference type="SAM" id="MobiDB-lite"/>
    </source>
</evidence>
<comment type="caution">
    <text evidence="3">The sequence shown here is derived from an EMBL/GenBank/DDBJ whole genome shotgun (WGS) entry which is preliminary data.</text>
</comment>
<accession>A0AAV1IM84</accession>
<dbReference type="PANTHER" id="PTHR31947:SF36">
    <property type="entry name" value="DNA_RNA-BINDING PROTEIN ALBA-LIKE DOMAIN-CONTAINING PROTEIN"/>
    <property type="match status" value="1"/>
</dbReference>
<dbReference type="InterPro" id="IPR036882">
    <property type="entry name" value="Alba-like_dom_sf"/>
</dbReference>
<sequence length="127" mass="13883">MAQDGQPSSSQHPATILVSSTRKPMSYINLAKRFLSEHGEVHLSALGVAIGPMVTVAEILKSRELAVVSRLRTSLEDVTVDQRLREKPKMDIILTKSASFDAVISQESSEGKSNRHQEQPEDEPSGS</sequence>
<dbReference type="SUPFAM" id="SSF82704">
    <property type="entry name" value="AlbA-like"/>
    <property type="match status" value="1"/>
</dbReference>
<organism evidence="3 4">
    <name type="scientific">Coccomyxa viridis</name>
    <dbReference type="NCBI Taxonomy" id="1274662"/>
    <lineage>
        <taxon>Eukaryota</taxon>
        <taxon>Viridiplantae</taxon>
        <taxon>Chlorophyta</taxon>
        <taxon>core chlorophytes</taxon>
        <taxon>Trebouxiophyceae</taxon>
        <taxon>Trebouxiophyceae incertae sedis</taxon>
        <taxon>Coccomyxaceae</taxon>
        <taxon>Coccomyxa</taxon>
    </lineage>
</organism>
<dbReference type="InterPro" id="IPR002775">
    <property type="entry name" value="DNA/RNA-bd_Alba-like"/>
</dbReference>
<gene>
    <name evidence="3" type="ORF">CVIRNUC_010566</name>
</gene>
<proteinExistence type="predicted"/>